<evidence type="ECO:0008006" key="4">
    <source>
        <dbReference type="Google" id="ProtNLM"/>
    </source>
</evidence>
<dbReference type="OrthoDB" id="3345311at2759"/>
<protein>
    <recommendedName>
        <fullName evidence="4">CCD97-like C-terminal domain-containing protein</fullName>
    </recommendedName>
</protein>
<evidence type="ECO:0000256" key="1">
    <source>
        <dbReference type="SAM" id="MobiDB-lite"/>
    </source>
</evidence>
<dbReference type="STRING" id="71784.A0A1Y2B0Z9"/>
<gene>
    <name evidence="2" type="ORF">BCR39DRAFT_536996</name>
</gene>
<reference evidence="2 3" key="1">
    <citation type="submission" date="2016-07" db="EMBL/GenBank/DDBJ databases">
        <title>Pervasive Adenine N6-methylation of Active Genes in Fungi.</title>
        <authorList>
            <consortium name="DOE Joint Genome Institute"/>
            <person name="Mondo S.J."/>
            <person name="Dannebaum R.O."/>
            <person name="Kuo R.C."/>
            <person name="Labutti K."/>
            <person name="Haridas S."/>
            <person name="Kuo A."/>
            <person name="Salamov A."/>
            <person name="Ahrendt S.R."/>
            <person name="Lipzen A."/>
            <person name="Sullivan W."/>
            <person name="Andreopoulos W.B."/>
            <person name="Clum A."/>
            <person name="Lindquist E."/>
            <person name="Daum C."/>
            <person name="Ramamoorthy G.K."/>
            <person name="Gryganskyi A."/>
            <person name="Culley D."/>
            <person name="Magnuson J.K."/>
            <person name="James T.Y."/>
            <person name="O'Malley M.A."/>
            <person name="Stajich J.E."/>
            <person name="Spatafora J.W."/>
            <person name="Visel A."/>
            <person name="Grigoriev I.V."/>
        </authorList>
    </citation>
    <scope>NUCLEOTIDE SEQUENCE [LARGE SCALE GENOMIC DNA]</scope>
    <source>
        <strain evidence="2 3">68-887.2</strain>
    </source>
</reference>
<dbReference type="AlphaFoldDB" id="A0A1Y2B0Z9"/>
<dbReference type="InParanoid" id="A0A1Y2B0Z9"/>
<sequence>MSGAQLPPDAIEAILKYLDLPLSSDLPLAPFEFLSTHLRILPSSLLTPLSKLVPPRQRSFIPLIKSRRLVYASQQPRPPLLRADRGRLRWPLLWERLGGSSLPVPSSEVEEEENWVESEFNFRSVDGEPRQHVRKLGGFLRELEEEREQEGVREARRAERRLDDVGEEFDSDSDDEDERQRDTTRIQSGLAIGADVDQEKVKESFEKRLLEIFVDGLDIMIR</sequence>
<evidence type="ECO:0000313" key="2">
    <source>
        <dbReference type="EMBL" id="ORY27755.1"/>
    </source>
</evidence>
<accession>A0A1Y2B0Z9</accession>
<comment type="caution">
    <text evidence="2">The sequence shown here is derived from an EMBL/GenBank/DDBJ whole genome shotgun (WGS) entry which is preliminary data.</text>
</comment>
<feature type="region of interest" description="Disordered" evidence="1">
    <location>
        <begin position="163"/>
        <end position="193"/>
    </location>
</feature>
<organism evidence="2 3">
    <name type="scientific">Naematelia encephala</name>
    <dbReference type="NCBI Taxonomy" id="71784"/>
    <lineage>
        <taxon>Eukaryota</taxon>
        <taxon>Fungi</taxon>
        <taxon>Dikarya</taxon>
        <taxon>Basidiomycota</taxon>
        <taxon>Agaricomycotina</taxon>
        <taxon>Tremellomycetes</taxon>
        <taxon>Tremellales</taxon>
        <taxon>Naemateliaceae</taxon>
        <taxon>Naematelia</taxon>
    </lineage>
</organism>
<dbReference type="Proteomes" id="UP000193986">
    <property type="component" value="Unassembled WGS sequence"/>
</dbReference>
<proteinExistence type="predicted"/>
<keyword evidence="3" id="KW-1185">Reference proteome</keyword>
<name>A0A1Y2B0Z9_9TREE</name>
<feature type="compositionally biased region" description="Acidic residues" evidence="1">
    <location>
        <begin position="165"/>
        <end position="177"/>
    </location>
</feature>
<evidence type="ECO:0000313" key="3">
    <source>
        <dbReference type="Proteomes" id="UP000193986"/>
    </source>
</evidence>
<dbReference type="EMBL" id="MCFC01000036">
    <property type="protein sequence ID" value="ORY27755.1"/>
    <property type="molecule type" value="Genomic_DNA"/>
</dbReference>